<dbReference type="EMBL" id="JARKHS020006351">
    <property type="protein sequence ID" value="KAK8782733.1"/>
    <property type="molecule type" value="Genomic_DNA"/>
</dbReference>
<protein>
    <submittedName>
        <fullName evidence="1">Uncharacterized protein</fullName>
    </submittedName>
</protein>
<keyword evidence="2" id="KW-1185">Reference proteome</keyword>
<dbReference type="Proteomes" id="UP001321473">
    <property type="component" value="Unassembled WGS sequence"/>
</dbReference>
<comment type="caution">
    <text evidence="1">The sequence shown here is derived from an EMBL/GenBank/DDBJ whole genome shotgun (WGS) entry which is preliminary data.</text>
</comment>
<reference evidence="1 2" key="1">
    <citation type="journal article" date="2023" name="Arcadia Sci">
        <title>De novo assembly of a long-read Amblyomma americanum tick genome.</title>
        <authorList>
            <person name="Chou S."/>
            <person name="Poskanzer K.E."/>
            <person name="Rollins M."/>
            <person name="Thuy-Boun P.S."/>
        </authorList>
    </citation>
    <scope>NUCLEOTIDE SEQUENCE [LARGE SCALE GENOMIC DNA]</scope>
    <source>
        <strain evidence="1">F_SG_1</strain>
        <tissue evidence="1">Salivary glands</tissue>
    </source>
</reference>
<evidence type="ECO:0000313" key="1">
    <source>
        <dbReference type="EMBL" id="KAK8782733.1"/>
    </source>
</evidence>
<name>A0AAQ4F785_AMBAM</name>
<dbReference type="AlphaFoldDB" id="A0AAQ4F785"/>
<gene>
    <name evidence="1" type="ORF">V5799_015925</name>
</gene>
<organism evidence="1 2">
    <name type="scientific">Amblyomma americanum</name>
    <name type="common">Lone star tick</name>
    <dbReference type="NCBI Taxonomy" id="6943"/>
    <lineage>
        <taxon>Eukaryota</taxon>
        <taxon>Metazoa</taxon>
        <taxon>Ecdysozoa</taxon>
        <taxon>Arthropoda</taxon>
        <taxon>Chelicerata</taxon>
        <taxon>Arachnida</taxon>
        <taxon>Acari</taxon>
        <taxon>Parasitiformes</taxon>
        <taxon>Ixodida</taxon>
        <taxon>Ixodoidea</taxon>
        <taxon>Ixodidae</taxon>
        <taxon>Amblyomminae</taxon>
        <taxon>Amblyomma</taxon>
    </lineage>
</organism>
<accession>A0AAQ4F785</accession>
<evidence type="ECO:0000313" key="2">
    <source>
        <dbReference type="Proteomes" id="UP001321473"/>
    </source>
</evidence>
<proteinExistence type="predicted"/>
<sequence>MAEASPASGHSVSSSVAVAAATPSSKPGVLISGNLVYAHPDEIKDWIEELFNIPGTVLQATFTAALRQAAPISEYQDSLQHCAHDDINALPESCGRCSNFYSKFIVLSPRAAASLEENT</sequence>